<dbReference type="AlphaFoldDB" id="A0A1S8Y997"/>
<proteinExistence type="predicted"/>
<protein>
    <submittedName>
        <fullName evidence="1">Uncharacterized protein</fullName>
    </submittedName>
</protein>
<evidence type="ECO:0000313" key="1">
    <source>
        <dbReference type="EMBL" id="OON35630.1"/>
    </source>
</evidence>
<dbReference type="EMBL" id="MRUL01000028">
    <property type="protein sequence ID" value="OON35630.1"/>
    <property type="molecule type" value="Genomic_DNA"/>
</dbReference>
<organism evidence="1 2">
    <name type="scientific">Izhakiella australiensis</name>
    <dbReference type="NCBI Taxonomy" id="1926881"/>
    <lineage>
        <taxon>Bacteria</taxon>
        <taxon>Pseudomonadati</taxon>
        <taxon>Pseudomonadota</taxon>
        <taxon>Gammaproteobacteria</taxon>
        <taxon>Enterobacterales</taxon>
        <taxon>Erwiniaceae</taxon>
        <taxon>Izhakiella</taxon>
    </lineage>
</organism>
<sequence>MIEVFMTDKTELERQAFEELCDRYGYNTKREHNPFDESQWWYESDLVHSMWHGWQARANLEKNDG</sequence>
<dbReference type="Proteomes" id="UP000190667">
    <property type="component" value="Unassembled WGS sequence"/>
</dbReference>
<gene>
    <name evidence="1" type="ORF">BTJ39_22410</name>
</gene>
<dbReference type="STRING" id="1926881.BTJ39_22410"/>
<accession>A0A1S8Y997</accession>
<evidence type="ECO:0000313" key="2">
    <source>
        <dbReference type="Proteomes" id="UP000190667"/>
    </source>
</evidence>
<keyword evidence="2" id="KW-1185">Reference proteome</keyword>
<reference evidence="1 2" key="1">
    <citation type="submission" date="2016-12" db="EMBL/GenBank/DDBJ databases">
        <title>Izhakiella australiana sp. nov. of genus Izhakiella isolated from Australian desert.</title>
        <authorList>
            <person name="Ji M."/>
        </authorList>
    </citation>
    <scope>NUCLEOTIDE SEQUENCE [LARGE SCALE GENOMIC DNA]</scope>
    <source>
        <strain evidence="1 2">D4N98</strain>
    </source>
</reference>
<name>A0A1S8Y997_9GAMM</name>
<comment type="caution">
    <text evidence="1">The sequence shown here is derived from an EMBL/GenBank/DDBJ whole genome shotgun (WGS) entry which is preliminary data.</text>
</comment>